<keyword evidence="4" id="KW-0677">Repeat</keyword>
<dbReference type="STRING" id="28743.ENSCVAP00000005095"/>
<dbReference type="PANTHER" id="PTHR14885:SF3">
    <property type="entry name" value="CILIA- AND FLAGELLA-ASSOCIATED PROTEIN 44"/>
    <property type="match status" value="1"/>
</dbReference>
<dbReference type="InterPro" id="IPR015943">
    <property type="entry name" value="WD40/YVTN_repeat-like_dom_sf"/>
</dbReference>
<dbReference type="Gene3D" id="2.130.10.10">
    <property type="entry name" value="YVTN repeat-like/Quinoprotein amine dehydrogenase"/>
    <property type="match status" value="2"/>
</dbReference>
<keyword evidence="6" id="KW-0206">Cytoskeleton</keyword>
<evidence type="ECO:0000256" key="1">
    <source>
        <dbReference type="ARBA" id="ARBA00004430"/>
    </source>
</evidence>
<organism evidence="10 11">
    <name type="scientific">Cyprinodon variegatus</name>
    <name type="common">Sheepshead minnow</name>
    <dbReference type="NCBI Taxonomy" id="28743"/>
    <lineage>
        <taxon>Eukaryota</taxon>
        <taxon>Metazoa</taxon>
        <taxon>Chordata</taxon>
        <taxon>Craniata</taxon>
        <taxon>Vertebrata</taxon>
        <taxon>Euteleostomi</taxon>
        <taxon>Actinopterygii</taxon>
        <taxon>Neopterygii</taxon>
        <taxon>Teleostei</taxon>
        <taxon>Neoteleostei</taxon>
        <taxon>Acanthomorphata</taxon>
        <taxon>Ovalentaria</taxon>
        <taxon>Atherinomorphae</taxon>
        <taxon>Cyprinodontiformes</taxon>
        <taxon>Cyprinodontidae</taxon>
        <taxon>Cyprinodon</taxon>
    </lineage>
</organism>
<proteinExistence type="predicted"/>
<reference evidence="10" key="2">
    <citation type="submission" date="2025-09" db="UniProtKB">
        <authorList>
            <consortium name="Ensembl"/>
        </authorList>
    </citation>
    <scope>IDENTIFICATION</scope>
</reference>
<dbReference type="SUPFAM" id="SSF50978">
    <property type="entry name" value="WD40 repeat-like"/>
    <property type="match status" value="1"/>
</dbReference>
<evidence type="ECO:0000313" key="10">
    <source>
        <dbReference type="Ensembl" id="ENSCVAP00000005095.1"/>
    </source>
</evidence>
<dbReference type="AlphaFoldDB" id="A0A3Q2FKH5"/>
<feature type="coiled-coil region" evidence="8">
    <location>
        <begin position="666"/>
        <end position="729"/>
    </location>
</feature>
<feature type="coiled-coil region" evidence="8">
    <location>
        <begin position="991"/>
        <end position="1025"/>
    </location>
</feature>
<feature type="region of interest" description="Disordered" evidence="9">
    <location>
        <begin position="1"/>
        <end position="25"/>
    </location>
</feature>
<sequence>MINFPLHGLGSDNKPETQQQSGGASQELPADMYYNYEELCSRATVTPDSEIPQNLLILSHSFGYDSRRRSNLKLLDESTLMFIAGNLLVLLDVSTRKQRYLRSFSGGGIGAMAVHPTRKFFCVAEKGAQPDIVVYEYPSLRPYRLLRGGTESEYKSVDFNLDGSLLASAGGAPDHRLTLWKWRQEKVMLVSEAMFQEVYRVSFSPYNPALLVVSGTGWGNLLLWERSTIWAEICRKEGGKCHAGTVQLFTLEDGQLMTFGSDGAIRAWDSELINSADINGDSGTFEMEPINELVVGHNVCLVSVVRSPQLDSIYFAQDSNGAIWKLDLSFSATVSSLQNRPSVPLSSACITLSDCSIFFFAVGEKYSPIGFVRVPGPVRALEWSPHSHVENRLLILCGSGDVVEVPGPDAGAPTSSKTFELHHLPRRSFRFRSIKSRIKVWKTNGQPDRCGSLEDEEEITRREAVKKEKEKEEKELPPIHIPNPPSPLCCGFYSQPGQFWLSMGGFDAGFLYHCKLSEHQEDDPLQRQDEPFAFRHVNDADDDPICSMTFSSNRQLLLCGMQSGSIRAYPLQPDDHSLTSMQAYWALSIHDNQYGHVSHVRCSVDDLFVLTGGGDGNIFCFCLLSPEEQKESLERKAQIPSPRVGLRSFICSFLPVSFEAKRDDQRRAAQLKEAERQRQLAELQRRYKKVLSVNQSLAEHIWLKAQVMFQQAHEKKEEMNQRILALRDVKVQLVAQAQHLQEVQQGRPAHLCQTPPWWPKMLPEETPEKQLQLNQASLERYQTLRAQRYGAGVDLMDGGAEGPSEKSLINQSFRKRSCSTAILQLLGFLMRHLITNHPVGIETQTGNIWLFVRTSSFFGLLSFTGSIESGGEGSLTASLILPVSASSQPKLEENKELLELKRSRITKLKETKEALTSEFKASLGEAHLFRDFLISVFRKKVQKEEEKEGDEGENDSDDDSEIFQTFSTLLKEAASSSLCSSGCNLQLFENTLQLRQRLLDVKQQLAEEERAAAALKKETNLLMRTEGADRLELLGNEKKQKIKDLDMMVPLKLKQIKFLSDGSIPSDLSEALVLDRTRQPLEVENIQLKDQQHQAQQEQKRLIVDRRDMIACIKGEIGRCFLILMPAGPLQGPPRTCSCLSIYRNGQNTVTWCFILKNYFFTKTFCFIAV</sequence>
<evidence type="ECO:0000256" key="6">
    <source>
        <dbReference type="ARBA" id="ARBA00023212"/>
    </source>
</evidence>
<reference evidence="10" key="1">
    <citation type="submission" date="2025-08" db="UniProtKB">
        <authorList>
            <consortium name="Ensembl"/>
        </authorList>
    </citation>
    <scope>IDENTIFICATION</scope>
</reference>
<dbReference type="GO" id="GO:0003341">
    <property type="term" value="P:cilium movement"/>
    <property type="evidence" value="ECO:0007669"/>
    <property type="project" value="UniProtKB-ARBA"/>
</dbReference>
<evidence type="ECO:0000256" key="5">
    <source>
        <dbReference type="ARBA" id="ARBA00023054"/>
    </source>
</evidence>
<dbReference type="SMART" id="SM00320">
    <property type="entry name" value="WD40"/>
    <property type="match status" value="4"/>
</dbReference>
<keyword evidence="11" id="KW-1185">Reference proteome</keyword>
<dbReference type="Proteomes" id="UP000265020">
    <property type="component" value="Unassembled WGS sequence"/>
</dbReference>
<evidence type="ECO:0000256" key="9">
    <source>
        <dbReference type="SAM" id="MobiDB-lite"/>
    </source>
</evidence>
<protein>
    <recommendedName>
        <fullName evidence="12">Cilia and flagella associated protein 44</fullName>
    </recommendedName>
</protein>
<dbReference type="GO" id="GO:0005930">
    <property type="term" value="C:axoneme"/>
    <property type="evidence" value="ECO:0007669"/>
    <property type="project" value="UniProtKB-SubCell"/>
</dbReference>
<evidence type="ECO:0000256" key="2">
    <source>
        <dbReference type="ARBA" id="ARBA00022490"/>
    </source>
</evidence>
<keyword evidence="5 8" id="KW-0175">Coiled coil</keyword>
<feature type="coiled-coil region" evidence="8">
    <location>
        <begin position="891"/>
        <end position="918"/>
    </location>
</feature>
<name>A0A3Q2FKH5_CYPVA</name>
<comment type="subcellular location">
    <subcellularLocation>
        <location evidence="1">Cytoplasm</location>
        <location evidence="1">Cytoskeleton</location>
        <location evidence="1">Cilium axoneme</location>
    </subcellularLocation>
</comment>
<dbReference type="Ensembl" id="ENSCVAT00000007240.1">
    <property type="protein sequence ID" value="ENSCVAP00000005095.1"/>
    <property type="gene ID" value="ENSCVAG00000006479.1"/>
</dbReference>
<evidence type="ECO:0000256" key="7">
    <source>
        <dbReference type="ARBA" id="ARBA00023273"/>
    </source>
</evidence>
<keyword evidence="3" id="KW-0853">WD repeat</keyword>
<accession>A0A3Q2FKH5</accession>
<dbReference type="OMA" id="FIMDRVH"/>
<dbReference type="InterPro" id="IPR036322">
    <property type="entry name" value="WD40_repeat_dom_sf"/>
</dbReference>
<dbReference type="PANTHER" id="PTHR14885">
    <property type="entry name" value="CILIA- AND FLAGELLA-ASSOCIATED PROTEIN 43-RELATED"/>
    <property type="match status" value="1"/>
</dbReference>
<keyword evidence="7" id="KW-0966">Cell projection</keyword>
<evidence type="ECO:0008006" key="12">
    <source>
        <dbReference type="Google" id="ProtNLM"/>
    </source>
</evidence>
<dbReference type="GeneTree" id="ENSGT00940000161555"/>
<dbReference type="InterPro" id="IPR001680">
    <property type="entry name" value="WD40_rpt"/>
</dbReference>
<evidence type="ECO:0000256" key="3">
    <source>
        <dbReference type="ARBA" id="ARBA00022574"/>
    </source>
</evidence>
<keyword evidence="2" id="KW-0963">Cytoplasm</keyword>
<evidence type="ECO:0000256" key="8">
    <source>
        <dbReference type="SAM" id="Coils"/>
    </source>
</evidence>
<evidence type="ECO:0000256" key="4">
    <source>
        <dbReference type="ARBA" id="ARBA00022737"/>
    </source>
</evidence>
<evidence type="ECO:0000313" key="11">
    <source>
        <dbReference type="Proteomes" id="UP000265020"/>
    </source>
</evidence>